<proteinExistence type="inferred from homology"/>
<dbReference type="EMBL" id="KK101253">
    <property type="protein sequence ID" value="KIZ01562.1"/>
    <property type="molecule type" value="Genomic_DNA"/>
</dbReference>
<keyword evidence="6" id="KW-0863">Zinc-finger</keyword>
<evidence type="ECO:0000256" key="2">
    <source>
        <dbReference type="ARBA" id="ARBA00022695"/>
    </source>
</evidence>
<evidence type="ECO:0000256" key="5">
    <source>
        <dbReference type="ARBA" id="ARBA00023125"/>
    </source>
</evidence>
<comment type="cofactor">
    <cofactor evidence="6">
        <name>[4Fe-4S] cluster</name>
        <dbReference type="ChEBI" id="CHEBI:49883"/>
    </cofactor>
</comment>
<gene>
    <name evidence="8" type="ORF">MNEG_6396</name>
</gene>
<keyword evidence="6" id="KW-0411">Iron-sulfur</keyword>
<keyword evidence="6" id="KW-0862">Zinc</keyword>
<keyword evidence="3 6" id="KW-0235">DNA replication</keyword>
<keyword evidence="6" id="KW-0408">Iron</keyword>
<keyword evidence="4 6" id="KW-0239">DNA-directed DNA polymerase</keyword>
<comment type="similarity">
    <text evidence="6">Belongs to the DNA polymerase type-B family.</text>
</comment>
<evidence type="ECO:0000313" key="8">
    <source>
        <dbReference type="EMBL" id="KIZ01562.1"/>
    </source>
</evidence>
<keyword evidence="9" id="KW-1185">Reference proteome</keyword>
<evidence type="ECO:0000256" key="6">
    <source>
        <dbReference type="RuleBase" id="RU365029"/>
    </source>
</evidence>
<dbReference type="GO" id="GO:0045004">
    <property type="term" value="P:DNA replication proofreading"/>
    <property type="evidence" value="ECO:0007669"/>
    <property type="project" value="TreeGrafter"/>
</dbReference>
<dbReference type="GO" id="GO:0008310">
    <property type="term" value="F:single-stranded DNA 3'-5' DNA exonuclease activity"/>
    <property type="evidence" value="ECO:0007669"/>
    <property type="project" value="TreeGrafter"/>
</dbReference>
<dbReference type="GO" id="GO:0006287">
    <property type="term" value="P:base-excision repair, gap-filling"/>
    <property type="evidence" value="ECO:0007669"/>
    <property type="project" value="TreeGrafter"/>
</dbReference>
<comment type="catalytic activity">
    <reaction evidence="6">
        <text>DNA(n) + a 2'-deoxyribonucleoside 5'-triphosphate = DNA(n+1) + diphosphate</text>
        <dbReference type="Rhea" id="RHEA:22508"/>
        <dbReference type="Rhea" id="RHEA-COMP:17339"/>
        <dbReference type="Rhea" id="RHEA-COMP:17340"/>
        <dbReference type="ChEBI" id="CHEBI:33019"/>
        <dbReference type="ChEBI" id="CHEBI:61560"/>
        <dbReference type="ChEBI" id="CHEBI:173112"/>
        <dbReference type="EC" id="2.7.7.7"/>
    </reaction>
</comment>
<evidence type="ECO:0000256" key="1">
    <source>
        <dbReference type="ARBA" id="ARBA00022679"/>
    </source>
</evidence>
<dbReference type="KEGG" id="mng:MNEG_6396"/>
<dbReference type="GO" id="GO:0006272">
    <property type="term" value="P:leading strand elongation"/>
    <property type="evidence" value="ECO:0007669"/>
    <property type="project" value="TreeGrafter"/>
</dbReference>
<reference evidence="8 9" key="1">
    <citation type="journal article" date="2013" name="BMC Genomics">
        <title>Reconstruction of the lipid metabolism for the microalga Monoraphidium neglectum from its genome sequence reveals characteristics suitable for biofuel production.</title>
        <authorList>
            <person name="Bogen C."/>
            <person name="Al-Dilaimi A."/>
            <person name="Albersmeier A."/>
            <person name="Wichmann J."/>
            <person name="Grundmann M."/>
            <person name="Rupp O."/>
            <person name="Lauersen K.J."/>
            <person name="Blifernez-Klassen O."/>
            <person name="Kalinowski J."/>
            <person name="Goesmann A."/>
            <person name="Mussgnug J.H."/>
            <person name="Kruse O."/>
        </authorList>
    </citation>
    <scope>NUCLEOTIDE SEQUENCE [LARGE SCALE GENOMIC DNA]</scope>
    <source>
        <strain evidence="8 9">SAG 48.87</strain>
    </source>
</reference>
<dbReference type="GO" id="GO:0000278">
    <property type="term" value="P:mitotic cell cycle"/>
    <property type="evidence" value="ECO:0007669"/>
    <property type="project" value="TreeGrafter"/>
</dbReference>
<keyword evidence="6" id="KW-0539">Nucleus</keyword>
<feature type="domain" description="DNA polymerase-epsilon zinc finger" evidence="7">
    <location>
        <begin position="21"/>
        <end position="78"/>
    </location>
</feature>
<comment type="function">
    <text evidence="6">DNA polymerase II participates in chromosomal DNA replication.</text>
</comment>
<dbReference type="GO" id="GO:0003677">
    <property type="term" value="F:DNA binding"/>
    <property type="evidence" value="ECO:0007669"/>
    <property type="project" value="UniProtKB-KW"/>
</dbReference>
<evidence type="ECO:0000259" key="7">
    <source>
        <dbReference type="Pfam" id="PF22912"/>
    </source>
</evidence>
<dbReference type="GO" id="GO:0008270">
    <property type="term" value="F:zinc ion binding"/>
    <property type="evidence" value="ECO:0007669"/>
    <property type="project" value="UniProtKB-KW"/>
</dbReference>
<dbReference type="STRING" id="145388.A0A0D2MLZ3"/>
<dbReference type="GO" id="GO:0006297">
    <property type="term" value="P:nucleotide-excision repair, DNA gap filling"/>
    <property type="evidence" value="ECO:0007669"/>
    <property type="project" value="TreeGrafter"/>
</dbReference>
<dbReference type="GO" id="GO:0003887">
    <property type="term" value="F:DNA-directed DNA polymerase activity"/>
    <property type="evidence" value="ECO:0007669"/>
    <property type="project" value="UniProtKB-KW"/>
</dbReference>
<keyword evidence="6" id="KW-0479">Metal-binding</keyword>
<evidence type="ECO:0000313" key="9">
    <source>
        <dbReference type="Proteomes" id="UP000054498"/>
    </source>
</evidence>
<keyword evidence="6" id="KW-0004">4Fe-4S</keyword>
<dbReference type="RefSeq" id="XP_013900581.1">
    <property type="nucleotide sequence ID" value="XM_014045127.1"/>
</dbReference>
<dbReference type="Pfam" id="PF22912">
    <property type="entry name" value="zf-DPOE"/>
    <property type="match status" value="1"/>
</dbReference>
<sequence length="87" mass="9591">MAAVEARLARLLGARVKEYGLQDLQCHKCKQIATDHLGGGCKQCGGYLTNTIRPDAARKRLAVFRNLAAYHGFELLQQMADFALGRT</sequence>
<dbReference type="EC" id="2.7.7.7" evidence="6"/>
<keyword evidence="2 6" id="KW-0548">Nucleotidyltransferase</keyword>
<dbReference type="GO" id="GO:0008622">
    <property type="term" value="C:epsilon DNA polymerase complex"/>
    <property type="evidence" value="ECO:0007669"/>
    <property type="project" value="InterPro"/>
</dbReference>
<dbReference type="GO" id="GO:0051539">
    <property type="term" value="F:4 iron, 4 sulfur cluster binding"/>
    <property type="evidence" value="ECO:0007669"/>
    <property type="project" value="UniProtKB-KW"/>
</dbReference>
<dbReference type="InterPro" id="IPR054475">
    <property type="entry name" value="Znf-DPOE"/>
</dbReference>
<keyword evidence="1 6" id="KW-0808">Transferase</keyword>
<keyword evidence="5 6" id="KW-0238">DNA-binding</keyword>
<name>A0A0D2MLZ3_9CHLO</name>
<accession>A0A0D2MLZ3</accession>
<comment type="subcellular location">
    <subcellularLocation>
        <location evidence="6">Nucleus</location>
    </subcellularLocation>
</comment>
<evidence type="ECO:0000256" key="3">
    <source>
        <dbReference type="ARBA" id="ARBA00022705"/>
    </source>
</evidence>
<dbReference type="InterPro" id="IPR029703">
    <property type="entry name" value="POL2"/>
</dbReference>
<organism evidence="8 9">
    <name type="scientific">Monoraphidium neglectum</name>
    <dbReference type="NCBI Taxonomy" id="145388"/>
    <lineage>
        <taxon>Eukaryota</taxon>
        <taxon>Viridiplantae</taxon>
        <taxon>Chlorophyta</taxon>
        <taxon>core chlorophytes</taxon>
        <taxon>Chlorophyceae</taxon>
        <taxon>CS clade</taxon>
        <taxon>Sphaeropleales</taxon>
        <taxon>Selenastraceae</taxon>
        <taxon>Monoraphidium</taxon>
    </lineage>
</organism>
<dbReference type="OrthoDB" id="10060449at2759"/>
<dbReference type="Proteomes" id="UP000054498">
    <property type="component" value="Unassembled WGS sequence"/>
</dbReference>
<protein>
    <recommendedName>
        <fullName evidence="6">DNA polymerase epsilon catalytic subunit</fullName>
        <ecNumber evidence="6">2.7.7.7</ecNumber>
    </recommendedName>
</protein>
<evidence type="ECO:0000256" key="4">
    <source>
        <dbReference type="ARBA" id="ARBA00022932"/>
    </source>
</evidence>
<dbReference type="AlphaFoldDB" id="A0A0D2MLZ3"/>
<dbReference type="PANTHER" id="PTHR10670">
    <property type="entry name" value="DNA POLYMERASE EPSILON CATALYTIC SUBUNIT A"/>
    <property type="match status" value="1"/>
</dbReference>
<dbReference type="PANTHER" id="PTHR10670:SF0">
    <property type="entry name" value="DNA POLYMERASE EPSILON CATALYTIC SUBUNIT A"/>
    <property type="match status" value="1"/>
</dbReference>
<dbReference type="GeneID" id="25739272"/>